<dbReference type="EMBL" id="JAVIJP010000069">
    <property type="protein sequence ID" value="KAL3619201.1"/>
    <property type="molecule type" value="Genomic_DNA"/>
</dbReference>
<name>A0ABD3BPZ9_9LAMI</name>
<evidence type="ECO:0000256" key="1">
    <source>
        <dbReference type="SAM" id="Coils"/>
    </source>
</evidence>
<feature type="compositionally biased region" description="Acidic residues" evidence="2">
    <location>
        <begin position="389"/>
        <end position="398"/>
    </location>
</feature>
<organism evidence="3 4">
    <name type="scientific">Castilleja foliolosa</name>
    <dbReference type="NCBI Taxonomy" id="1961234"/>
    <lineage>
        <taxon>Eukaryota</taxon>
        <taxon>Viridiplantae</taxon>
        <taxon>Streptophyta</taxon>
        <taxon>Embryophyta</taxon>
        <taxon>Tracheophyta</taxon>
        <taxon>Spermatophyta</taxon>
        <taxon>Magnoliopsida</taxon>
        <taxon>eudicotyledons</taxon>
        <taxon>Gunneridae</taxon>
        <taxon>Pentapetalae</taxon>
        <taxon>asterids</taxon>
        <taxon>lamiids</taxon>
        <taxon>Lamiales</taxon>
        <taxon>Orobanchaceae</taxon>
        <taxon>Pedicularideae</taxon>
        <taxon>Castillejinae</taxon>
        <taxon>Castilleja</taxon>
    </lineage>
</organism>
<reference evidence="4" key="1">
    <citation type="journal article" date="2024" name="IScience">
        <title>Strigolactones Initiate the Formation of Haustorium-like Structures in Castilleja.</title>
        <authorList>
            <person name="Buerger M."/>
            <person name="Peterson D."/>
            <person name="Chory J."/>
        </authorList>
    </citation>
    <scope>NUCLEOTIDE SEQUENCE [LARGE SCALE GENOMIC DNA]</scope>
</reference>
<feature type="compositionally biased region" description="Low complexity" evidence="2">
    <location>
        <begin position="445"/>
        <end position="458"/>
    </location>
</feature>
<evidence type="ECO:0000313" key="4">
    <source>
        <dbReference type="Proteomes" id="UP001632038"/>
    </source>
</evidence>
<feature type="region of interest" description="Disordered" evidence="2">
    <location>
        <begin position="258"/>
        <end position="463"/>
    </location>
</feature>
<proteinExistence type="predicted"/>
<protein>
    <recommendedName>
        <fullName evidence="5">FRIGIDA-like protein</fullName>
    </recommendedName>
</protein>
<accession>A0ABD3BPZ9</accession>
<dbReference type="Proteomes" id="UP001632038">
    <property type="component" value="Unassembled WGS sequence"/>
</dbReference>
<comment type="caution">
    <text evidence="3">The sequence shown here is derived from an EMBL/GenBank/DDBJ whole genome shotgun (WGS) entry which is preliminary data.</text>
</comment>
<feature type="compositionally biased region" description="Basic and acidic residues" evidence="2">
    <location>
        <begin position="345"/>
        <end position="355"/>
    </location>
</feature>
<keyword evidence="4" id="KW-1185">Reference proteome</keyword>
<gene>
    <name evidence="3" type="ORF">CASFOL_036771</name>
</gene>
<keyword evidence="1" id="KW-0175">Coiled coil</keyword>
<evidence type="ECO:0008006" key="5">
    <source>
        <dbReference type="Google" id="ProtNLM"/>
    </source>
</evidence>
<feature type="coiled-coil region" evidence="1">
    <location>
        <begin position="43"/>
        <end position="214"/>
    </location>
</feature>
<evidence type="ECO:0000256" key="2">
    <source>
        <dbReference type="SAM" id="MobiDB-lite"/>
    </source>
</evidence>
<feature type="compositionally biased region" description="Polar residues" evidence="2">
    <location>
        <begin position="400"/>
        <end position="427"/>
    </location>
</feature>
<dbReference type="AlphaFoldDB" id="A0ABD3BPZ9"/>
<dbReference type="PANTHER" id="PTHR34380:SF1">
    <property type="entry name" value="OS01G0221300 PROTEIN"/>
    <property type="match status" value="1"/>
</dbReference>
<evidence type="ECO:0000313" key="3">
    <source>
        <dbReference type="EMBL" id="KAL3619201.1"/>
    </source>
</evidence>
<sequence>MSLSNSNNSISSSLPISELIKQIKHSFLERDFKKVQNILMERENGLKIEIENLTRDRDSAKEEVRVLERKGDSVDLERLNFEENLRKSQRKCDDLEEKVARLLEEMKVSKDREKRAEERHDKIFTEHTKMTIEKIRSISELQETINELKTKNLENDRLLRDYKEKCKCLDIKVAQKDQEIEGLTREKLDAVKTIDELRAEVSESNKIIDELKLKISESDKVAELYKSIDEGLSDILNVKSGHRVDIADLALLYEKASKPATSKGRANSEFPGSKGKNDSSGNAAEVVTVNAMSPGVCKSTRDTGSKNSGLSKKGDRNSVQRRTRKDDDDARSVNTPRVSQPFRDPQAESNKRKNPLDSGARRASGTRLMSIARCSTKSTHSPPPGDIIEIIESDDETSTNENSHIPNGVLGSNPSKNKTNIVQSPLSEQRRKRNKTDTGEGFIMNSTTKNKTPESTTTRGRIDCSSSRKCAKDDAVPVFGAQTPVKKLKNGLKDMDSESSDDESLSDSRIGHLVESLCNERMKRKIVYEADLLLAIQQDADLCLNAVCALYRQEVIAKKQNGLSNSSKNRGFSPIDSMSGCALAEYLIDGDKDLRLRKSVSEVKKQRPDVIGQCRKLANIYVEKLLEIYCSGVDPLFSQS</sequence>
<feature type="compositionally biased region" description="Basic and acidic residues" evidence="2">
    <location>
        <begin position="312"/>
        <end position="331"/>
    </location>
</feature>
<dbReference type="PANTHER" id="PTHR34380">
    <property type="entry name" value="BNAA03G12380D PROTEIN"/>
    <property type="match status" value="1"/>
</dbReference>